<dbReference type="InterPro" id="IPR056802">
    <property type="entry name" value="ATR-like_M-HEAT"/>
</dbReference>
<accession>A0A7R9QVN5</accession>
<keyword evidence="9" id="KW-0539">Nucleus</keyword>
<keyword evidence="7" id="KW-0418">Kinase</keyword>
<sequence length="760" mass="87426">EIIKQLSTEGFRVDDLPEEMVDYCRLLRHTRYKSMRPMNTSSAYTEPIFGSILELSYAEWLNQWLTALYESFILNKEKDCEQSQLHENLSQVLGPSAPGGPPNSQRSEAFERALSSALSRNSIAPRLLSVTFLAQLRNQNVAQFLLPYVVIVSLKNATHEQRKYIVNERRNGPYVVIVSLKNATHEQRKYIVNEVKTIIAALTTDESIFSGETGHLSSQTVFHIYDYLKIWHKKRIHLHKNVLLTPPQQTPRHVTPRELRTAQLKDKEFRGVDYFLRNISTKELAILAFKCKAFSRALRYLEEYIRGDDTLFQKEMQFLQQIFLGLDDPDSVDGCNSRRVETPTIDERILIHEAMGQIQEAMLCCAKAVEHNPQDFSLQQKYLQTSMNNFDQSEQVYTYGCGLMHRRPEWRDRLAPYVIEAVWKLGDWRQLEQMVDKYPATCLTTFGSCVGDLFSSIITRKESDFEEKLQNLRRGRVGPLSAAAIEISGYVRGHQYVIELHILNDIQLIYHKLMAELDEEVSPIDSLKDRFQSVVEVWDQRNDLVRKTIKCQEPVLNAQRAMLSILAQRAHNTDLSLDIKKALFKSWLMSTKTSRKSGNIQRSYTFLLEMNKIRDSLCLTFGDGTHESTVSSLTDLENSQAILETAKIEWNKSQIGAIQYLKNQIEQNYQSSVNYCFQRAVTNLNESFSAEELLEIKNSMSYGSSSIPSYQSSATTTGSDVSIRDQTADEAFARLQLLYAKYCDQNGLLNQNNWRFSTKS</sequence>
<dbReference type="GO" id="GO:0000723">
    <property type="term" value="P:telomere maintenance"/>
    <property type="evidence" value="ECO:0007669"/>
    <property type="project" value="TreeGrafter"/>
</dbReference>
<dbReference type="EC" id="2.7.11.1" evidence="2"/>
<dbReference type="InterPro" id="IPR050517">
    <property type="entry name" value="DDR_Repair_Kinase"/>
</dbReference>
<keyword evidence="3" id="KW-0723">Serine/threonine-protein kinase</keyword>
<evidence type="ECO:0000256" key="1">
    <source>
        <dbReference type="ARBA" id="ARBA00004123"/>
    </source>
</evidence>
<evidence type="ECO:0000256" key="8">
    <source>
        <dbReference type="ARBA" id="ARBA00022840"/>
    </source>
</evidence>
<dbReference type="GO" id="GO:0005634">
    <property type="term" value="C:nucleus"/>
    <property type="evidence" value="ECO:0007669"/>
    <property type="project" value="UniProtKB-SubCell"/>
</dbReference>
<keyword evidence="13" id="KW-1185">Reference proteome</keyword>
<dbReference type="EMBL" id="OC930856">
    <property type="protein sequence ID" value="CAD7658872.1"/>
    <property type="molecule type" value="Genomic_DNA"/>
</dbReference>
<reference evidence="12" key="1">
    <citation type="submission" date="2020-11" db="EMBL/GenBank/DDBJ databases">
        <authorList>
            <person name="Tran Van P."/>
        </authorList>
    </citation>
    <scope>NUCLEOTIDE SEQUENCE</scope>
</reference>
<evidence type="ECO:0000313" key="13">
    <source>
        <dbReference type="Proteomes" id="UP000728032"/>
    </source>
</evidence>
<gene>
    <name evidence="12" type="ORF">ONB1V03_LOCUS15492</name>
</gene>
<dbReference type="PANTHER" id="PTHR11139:SF69">
    <property type="entry name" value="SERINE_THREONINE-PROTEIN KINASE ATR"/>
    <property type="match status" value="1"/>
</dbReference>
<evidence type="ECO:0000256" key="2">
    <source>
        <dbReference type="ARBA" id="ARBA00012513"/>
    </source>
</evidence>
<evidence type="ECO:0000256" key="3">
    <source>
        <dbReference type="ARBA" id="ARBA00022527"/>
    </source>
</evidence>
<dbReference type="Pfam" id="PF02259">
    <property type="entry name" value="FAT"/>
    <property type="match status" value="1"/>
</dbReference>
<dbReference type="InterPro" id="IPR003151">
    <property type="entry name" value="PIK-rel_kinase_FAT"/>
</dbReference>
<dbReference type="GO" id="GO:0000077">
    <property type="term" value="P:DNA damage checkpoint signaling"/>
    <property type="evidence" value="ECO:0007669"/>
    <property type="project" value="TreeGrafter"/>
</dbReference>
<dbReference type="GO" id="GO:0005694">
    <property type="term" value="C:chromosome"/>
    <property type="evidence" value="ECO:0007669"/>
    <property type="project" value="TreeGrafter"/>
</dbReference>
<proteinExistence type="predicted"/>
<feature type="domain" description="Serine/threonine-protein kinase ATR-like M-HEAT region" evidence="11">
    <location>
        <begin position="174"/>
        <end position="350"/>
    </location>
</feature>
<protein>
    <recommendedName>
        <fullName evidence="2">non-specific serine/threonine protein kinase</fullName>
        <ecNumber evidence="2">2.7.11.1</ecNumber>
    </recommendedName>
</protein>
<dbReference type="PANTHER" id="PTHR11139">
    <property type="entry name" value="ATAXIA TELANGIECTASIA MUTATED ATM -RELATED"/>
    <property type="match status" value="1"/>
</dbReference>
<evidence type="ECO:0000256" key="6">
    <source>
        <dbReference type="ARBA" id="ARBA00022763"/>
    </source>
</evidence>
<dbReference type="GO" id="GO:0006281">
    <property type="term" value="P:DNA repair"/>
    <property type="evidence" value="ECO:0007669"/>
    <property type="project" value="TreeGrafter"/>
</dbReference>
<keyword evidence="6" id="KW-0227">DNA damage</keyword>
<evidence type="ECO:0000256" key="5">
    <source>
        <dbReference type="ARBA" id="ARBA00022741"/>
    </source>
</evidence>
<dbReference type="AlphaFoldDB" id="A0A7R9QVN5"/>
<dbReference type="GO" id="GO:0004674">
    <property type="term" value="F:protein serine/threonine kinase activity"/>
    <property type="evidence" value="ECO:0007669"/>
    <property type="project" value="UniProtKB-KW"/>
</dbReference>
<evidence type="ECO:0000259" key="11">
    <source>
        <dbReference type="Pfam" id="PF25030"/>
    </source>
</evidence>
<evidence type="ECO:0000256" key="9">
    <source>
        <dbReference type="ARBA" id="ARBA00023242"/>
    </source>
</evidence>
<dbReference type="Proteomes" id="UP000728032">
    <property type="component" value="Unassembled WGS sequence"/>
</dbReference>
<dbReference type="EMBL" id="CAJPVJ010016031">
    <property type="protein sequence ID" value="CAG2176058.1"/>
    <property type="molecule type" value="Genomic_DNA"/>
</dbReference>
<evidence type="ECO:0000259" key="10">
    <source>
        <dbReference type="Pfam" id="PF02259"/>
    </source>
</evidence>
<evidence type="ECO:0000256" key="7">
    <source>
        <dbReference type="ARBA" id="ARBA00022777"/>
    </source>
</evidence>
<keyword evidence="8" id="KW-0067">ATP-binding</keyword>
<evidence type="ECO:0000313" key="12">
    <source>
        <dbReference type="EMBL" id="CAD7658872.1"/>
    </source>
</evidence>
<dbReference type="GO" id="GO:0005524">
    <property type="term" value="F:ATP binding"/>
    <property type="evidence" value="ECO:0007669"/>
    <property type="project" value="UniProtKB-KW"/>
</dbReference>
<name>A0A7R9QVN5_9ACAR</name>
<dbReference type="OrthoDB" id="381190at2759"/>
<keyword evidence="5" id="KW-0547">Nucleotide-binding</keyword>
<comment type="subcellular location">
    <subcellularLocation>
        <location evidence="1">Nucleus</location>
    </subcellularLocation>
</comment>
<keyword evidence="4" id="KW-0808">Transferase</keyword>
<feature type="non-terminal residue" evidence="12">
    <location>
        <position position="1"/>
    </location>
</feature>
<evidence type="ECO:0000256" key="4">
    <source>
        <dbReference type="ARBA" id="ARBA00022679"/>
    </source>
</evidence>
<organism evidence="12">
    <name type="scientific">Oppiella nova</name>
    <dbReference type="NCBI Taxonomy" id="334625"/>
    <lineage>
        <taxon>Eukaryota</taxon>
        <taxon>Metazoa</taxon>
        <taxon>Ecdysozoa</taxon>
        <taxon>Arthropoda</taxon>
        <taxon>Chelicerata</taxon>
        <taxon>Arachnida</taxon>
        <taxon>Acari</taxon>
        <taxon>Acariformes</taxon>
        <taxon>Sarcoptiformes</taxon>
        <taxon>Oribatida</taxon>
        <taxon>Brachypylina</taxon>
        <taxon>Oppioidea</taxon>
        <taxon>Oppiidae</taxon>
        <taxon>Oppiella</taxon>
    </lineage>
</organism>
<feature type="domain" description="PIK-related kinase FAT" evidence="10">
    <location>
        <begin position="415"/>
        <end position="699"/>
    </location>
</feature>
<dbReference type="Pfam" id="PF25030">
    <property type="entry name" value="M-HEAT_ATR"/>
    <property type="match status" value="1"/>
</dbReference>